<dbReference type="Proteomes" id="UP000198584">
    <property type="component" value="Unassembled WGS sequence"/>
</dbReference>
<dbReference type="InterPro" id="IPR000073">
    <property type="entry name" value="AB_hydrolase_1"/>
</dbReference>
<feature type="domain" description="Serine aminopeptidase S33" evidence="1">
    <location>
        <begin position="70"/>
        <end position="299"/>
    </location>
</feature>
<dbReference type="Pfam" id="PF12146">
    <property type="entry name" value="Hydrolase_4"/>
    <property type="match status" value="1"/>
</dbReference>
<accession>A0A1H4FP61</accession>
<evidence type="ECO:0000313" key="2">
    <source>
        <dbReference type="EMBL" id="SEA99149.1"/>
    </source>
</evidence>
<evidence type="ECO:0000259" key="1">
    <source>
        <dbReference type="Pfam" id="PF12146"/>
    </source>
</evidence>
<sequence length="316" mass="36457">MSKNKSIEHILQRLSTWEKPFNFTKPTVIKHDIAAYLNYYGLNIADVAFHFGKIETNGTKTMVQMFAPKESKGTIFLLHGYLDHVGHLKYIIQFLNKHGFTVISYDLEGHGLSEGKTASVQRFSDYVHSLEKLMDLTKKEMPGPFYVIGHSTGGAIAIDYVLQHHDHVFDKVILAAPLVHSAHWYGTVLGYYMAKVLPLLEEVKRNFRVNSSNQHYLEARKLDPLQTEVIPLDWVGAMLHWNKLLDHYPPTNTPTFVIQGNKDNTVAWQYNLKFIEEKFPHAKMVQIDNGRHALFNESEEIRELVFSFVNKFIEEK</sequence>
<protein>
    <submittedName>
        <fullName evidence="2">Lysophospholipase</fullName>
    </submittedName>
</protein>
<evidence type="ECO:0000313" key="3">
    <source>
        <dbReference type="Proteomes" id="UP000198584"/>
    </source>
</evidence>
<dbReference type="EMBL" id="FNQR01000012">
    <property type="protein sequence ID" value="SEA99149.1"/>
    <property type="molecule type" value="Genomic_DNA"/>
</dbReference>
<gene>
    <name evidence="2" type="ORF">SAMN05421743_11249</name>
</gene>
<dbReference type="PANTHER" id="PTHR11614">
    <property type="entry name" value="PHOSPHOLIPASE-RELATED"/>
    <property type="match status" value="1"/>
</dbReference>
<keyword evidence="3" id="KW-1185">Reference proteome</keyword>
<dbReference type="STRING" id="571932.SAMN05421743_11249"/>
<dbReference type="InterPro" id="IPR022742">
    <property type="entry name" value="Hydrolase_4"/>
</dbReference>
<dbReference type="OrthoDB" id="5614837at2"/>
<dbReference type="RefSeq" id="WP_093045641.1">
    <property type="nucleotide sequence ID" value="NZ_FNQR01000012.1"/>
</dbReference>
<organism evidence="2 3">
    <name type="scientific">Thalassobacillus cyri</name>
    <dbReference type="NCBI Taxonomy" id="571932"/>
    <lineage>
        <taxon>Bacteria</taxon>
        <taxon>Bacillati</taxon>
        <taxon>Bacillota</taxon>
        <taxon>Bacilli</taxon>
        <taxon>Bacillales</taxon>
        <taxon>Bacillaceae</taxon>
        <taxon>Thalassobacillus</taxon>
    </lineage>
</organism>
<dbReference type="InterPro" id="IPR051044">
    <property type="entry name" value="MAG_DAG_Lipase"/>
</dbReference>
<dbReference type="SUPFAM" id="SSF53474">
    <property type="entry name" value="alpha/beta-Hydrolases"/>
    <property type="match status" value="1"/>
</dbReference>
<dbReference type="AlphaFoldDB" id="A0A1H4FP61"/>
<dbReference type="PRINTS" id="PR00111">
    <property type="entry name" value="ABHYDROLASE"/>
</dbReference>
<reference evidence="3" key="1">
    <citation type="submission" date="2016-10" db="EMBL/GenBank/DDBJ databases">
        <authorList>
            <person name="Varghese N."/>
            <person name="Submissions S."/>
        </authorList>
    </citation>
    <scope>NUCLEOTIDE SEQUENCE [LARGE SCALE GENOMIC DNA]</scope>
    <source>
        <strain evidence="3">CCM7597</strain>
    </source>
</reference>
<dbReference type="InterPro" id="IPR029058">
    <property type="entry name" value="AB_hydrolase_fold"/>
</dbReference>
<proteinExistence type="predicted"/>
<name>A0A1H4FP61_9BACI</name>
<dbReference type="Gene3D" id="3.40.50.1820">
    <property type="entry name" value="alpha/beta hydrolase"/>
    <property type="match status" value="1"/>
</dbReference>